<dbReference type="Proteomes" id="UP001054821">
    <property type="component" value="Chromosome 7"/>
</dbReference>
<evidence type="ECO:0000313" key="2">
    <source>
        <dbReference type="Proteomes" id="UP001054821"/>
    </source>
</evidence>
<dbReference type="EMBL" id="JAJFAZ020000007">
    <property type="protein sequence ID" value="KAI5316714.1"/>
    <property type="molecule type" value="Genomic_DNA"/>
</dbReference>
<proteinExistence type="predicted"/>
<organism evidence="1 2">
    <name type="scientific">Prunus dulcis</name>
    <name type="common">Almond</name>
    <name type="synonym">Amygdalus dulcis</name>
    <dbReference type="NCBI Taxonomy" id="3755"/>
    <lineage>
        <taxon>Eukaryota</taxon>
        <taxon>Viridiplantae</taxon>
        <taxon>Streptophyta</taxon>
        <taxon>Embryophyta</taxon>
        <taxon>Tracheophyta</taxon>
        <taxon>Spermatophyta</taxon>
        <taxon>Magnoliopsida</taxon>
        <taxon>eudicotyledons</taxon>
        <taxon>Gunneridae</taxon>
        <taxon>Pentapetalae</taxon>
        <taxon>rosids</taxon>
        <taxon>fabids</taxon>
        <taxon>Rosales</taxon>
        <taxon>Rosaceae</taxon>
        <taxon>Amygdaloideae</taxon>
        <taxon>Amygdaleae</taxon>
        <taxon>Prunus</taxon>
    </lineage>
</organism>
<sequence>MAEMEAQVPGDGAEACVAMEVQEAEMGGSFPHIQVQQEAEQPESEKLPTPEDVDWCGVICKKLLSLLEDWKKSDIMPSRGQMNLPIIPNVIVAGDDECSATVEKEDMKGKGCRKKRLAQTLLSPFTDPSRKKRTMTVSDADATSPCFDPTKPLPIQDVKGVIEFCTAWKNDISAEVQLESCSAGPEFFYKLIDDTKWISSRHLDMETFLIRKRQLCHPMVFGTDWPTADYRLQVAIEIDFVRHTKTMYDSYIAFTSTSKLVKYLQPISDTLARVLHDMGFYEAFEVEQVKQKGMKMSTFTSFTVCSIGDVPQQRNWKLGKLRNWKIGKLEIGKSENWKRIQLAEMGNKKITVLDNLILLVN</sequence>
<gene>
    <name evidence="1" type="ORF">L3X38_036421</name>
</gene>
<keyword evidence="2" id="KW-1185">Reference proteome</keyword>
<name>A0AAD4V2Q7_PRUDU</name>
<comment type="caution">
    <text evidence="1">The sequence shown here is derived from an EMBL/GenBank/DDBJ whole genome shotgun (WGS) entry which is preliminary data.</text>
</comment>
<protein>
    <submittedName>
        <fullName evidence="1">Uncharacterized protein</fullName>
    </submittedName>
</protein>
<reference evidence="1 2" key="1">
    <citation type="journal article" date="2022" name="G3 (Bethesda)">
        <title>Whole-genome sequence and methylome profiling of the almond [Prunus dulcis (Mill.) D.A. Webb] cultivar 'Nonpareil'.</title>
        <authorList>
            <person name="D'Amico-Willman K.M."/>
            <person name="Ouma W.Z."/>
            <person name="Meulia T."/>
            <person name="Sideli G.M."/>
            <person name="Gradziel T.M."/>
            <person name="Fresnedo-Ramirez J."/>
        </authorList>
    </citation>
    <scope>NUCLEOTIDE SEQUENCE [LARGE SCALE GENOMIC DNA]</scope>
    <source>
        <tissue evidence="1">Leaf</tissue>
    </source>
</reference>
<dbReference type="AlphaFoldDB" id="A0AAD4V2Q7"/>
<accession>A0AAD4V2Q7</accession>
<evidence type="ECO:0000313" key="1">
    <source>
        <dbReference type="EMBL" id="KAI5316714.1"/>
    </source>
</evidence>